<dbReference type="FunFam" id="3.30.565.10:FF:000037">
    <property type="entry name" value="Hybrid sensor histidine kinase/response regulator"/>
    <property type="match status" value="1"/>
</dbReference>
<dbReference type="SUPFAM" id="SSF47384">
    <property type="entry name" value="Homodimeric domain of signal transducing histidine kinase"/>
    <property type="match status" value="1"/>
</dbReference>
<dbReference type="EC" id="2.7.13.3" evidence="2"/>
<dbReference type="Pfam" id="PF02518">
    <property type="entry name" value="HATPase_c"/>
    <property type="match status" value="1"/>
</dbReference>
<organism evidence="17 18">
    <name type="scientific">Prolixibacter bellariivorans</name>
    <dbReference type="NCBI Taxonomy" id="314319"/>
    <lineage>
        <taxon>Bacteria</taxon>
        <taxon>Pseudomonadati</taxon>
        <taxon>Bacteroidota</taxon>
        <taxon>Bacteroidia</taxon>
        <taxon>Marinilabiliales</taxon>
        <taxon>Prolixibacteraceae</taxon>
        <taxon>Prolixibacter</taxon>
    </lineage>
</organism>
<feature type="modified residue" description="4-aspartylphosphate" evidence="12">
    <location>
        <position position="1137"/>
    </location>
</feature>
<sequence length="1340" mass="152865">MGIRRIKKLLCLLILTFSVSFQGIGQPSYIFHHLTTENGLSNSNVQAILQDSLGFLWIGTESGLNRYDGYGFKVYTMTPESPNSLLTDNILGLQEDGLGNIWINSGYSYAVYKRDKDYFVTDIPNLLQKLGIQVDRNYKIYVDKKKDLWVLSEQKAFFYNTRKKKLKVFGIKAWIDEIVTTEFSDDGHYLYGILKSGRLLQLDKYTGTQVLVDLKDFIKPEVLAMYNKIYVDSHSGVWLYSGKTNHVYYRKDLHSDWKELVLNSSLKVQNNIVLDILDDDNGNIWIGTDHAGLFIYNTVNGKLTNLLHEEVNSSIASNNVTCLFRDDNGVIWMGHNKKGISYYHDSFHKFTNVANTDCKDVSVIMQDRKGRVWLGTDGNGLYMKQDALKSQMEKIPMQNNAIVSLVEDRKGRVWIGTYLNGLFCYENGKIKHFTKENSLLTSNDIWGLKKDRFGNLWIGTLGGGVLCFRGDGANLDSLIMAPKNMSYALDMYYDGGDKLYVGTTYGLDVVDITSGKLITYMGNYRWTQTYKQMLITTVFKDNRDVIWLGHPKGLTLWDLKKDTLYNFDQKNGLCNNIVRGIVEDGHGKMWVTTSNGLSVLSVERDAQGVLKISSRNFSTKDGLITNYFNNHSICKLSNGDILLGGTEGYTIVNPNKLTEKNQLPAKVIFTGLSVENNVIEVDSLYNGKKLLNHSMEQTSSLTFSYKDKIIAFQFTTGDLLNADRVKYAYKLEGFNDQWITTRENKVAFSSLFPGDYKLFIKACNSDGVWNTEATILDITVTPPFYFSGWAISIYTLLVIGLIVFIFYRIRKRHRTKLERQKVLLEREQKEYLNEMKLRFFTNISHDLRTPLTLILTPLQTILSGKVEDGLRRKLNTINKNAEQLLQLINTLLDFRKLDVGAETLHLQVGDFVNFVNEICVPFNAYAIDRKMDFSFSSEIEKQSMQFDRDKVKKILFNLLSNAFKYTPDGGRVSTHVFREEDQVCVSISDSGQGINDSEKKHVFERFFQASQKQQDETGSGIGLHIVQEYVQMHKGTIEVMDNDSQGTVFTFKLPILEADGIIEELDSEKEPAEELIEEYDDQNHPTNPVLLFVDDNKDLCEFMADNLSDDYTVLVAFNGQEALEMLEKNDVSIVISDVMMPVMSGTELCNRIKTNVQWSHIPVILLTARTAEEYQIEGLKLGADDYLTKPFNFNVLKLRIRKFMEWTKKSHLSFSQKMDVSPGEITITPLDEQLIDKAIKVVEEHIEDVEFSVEALSAAVGLTRGHLYKKLMSITGKGPAEFIRTIRLKRGRQLLEKSQLHIAEIAYSVGFNSPKRFSVNFKNEFGLSPSDYLRKLNNPE</sequence>
<dbReference type="CDD" id="cd17574">
    <property type="entry name" value="REC_OmpR"/>
    <property type="match status" value="1"/>
</dbReference>
<feature type="domain" description="HTH araC/xylS-type" evidence="14">
    <location>
        <begin position="1236"/>
        <end position="1335"/>
    </location>
</feature>
<feature type="transmembrane region" description="Helical" evidence="13">
    <location>
        <begin position="784"/>
        <end position="807"/>
    </location>
</feature>
<dbReference type="CDD" id="cd00082">
    <property type="entry name" value="HisKA"/>
    <property type="match status" value="1"/>
</dbReference>
<comment type="catalytic activity">
    <reaction evidence="1">
        <text>ATP + protein L-histidine = ADP + protein N-phospho-L-histidine.</text>
        <dbReference type="EC" id="2.7.13.3"/>
    </reaction>
</comment>
<dbReference type="SUPFAM" id="SSF63829">
    <property type="entry name" value="Calcium-dependent phosphotriesterase"/>
    <property type="match status" value="3"/>
</dbReference>
<evidence type="ECO:0000256" key="11">
    <source>
        <dbReference type="ARBA" id="ARBA00023163"/>
    </source>
</evidence>
<keyword evidence="9" id="KW-0805">Transcription regulation</keyword>
<evidence type="ECO:0000256" key="5">
    <source>
        <dbReference type="ARBA" id="ARBA00022741"/>
    </source>
</evidence>
<feature type="domain" description="Histidine kinase" evidence="15">
    <location>
        <begin position="842"/>
        <end position="1057"/>
    </location>
</feature>
<dbReference type="Gene3D" id="1.10.10.60">
    <property type="entry name" value="Homeodomain-like"/>
    <property type="match status" value="1"/>
</dbReference>
<dbReference type="Proteomes" id="UP000391834">
    <property type="component" value="Unassembled WGS sequence"/>
</dbReference>
<dbReference type="PRINTS" id="PR00344">
    <property type="entry name" value="BCTRLSENSOR"/>
</dbReference>
<evidence type="ECO:0000256" key="7">
    <source>
        <dbReference type="ARBA" id="ARBA00022840"/>
    </source>
</evidence>
<dbReference type="Pfam" id="PF12833">
    <property type="entry name" value="HTH_18"/>
    <property type="match status" value="1"/>
</dbReference>
<dbReference type="GO" id="GO:0043565">
    <property type="term" value="F:sequence-specific DNA binding"/>
    <property type="evidence" value="ECO:0007669"/>
    <property type="project" value="InterPro"/>
</dbReference>
<evidence type="ECO:0000256" key="2">
    <source>
        <dbReference type="ARBA" id="ARBA00012438"/>
    </source>
</evidence>
<dbReference type="InterPro" id="IPR036097">
    <property type="entry name" value="HisK_dim/P_sf"/>
</dbReference>
<evidence type="ECO:0000259" key="16">
    <source>
        <dbReference type="PROSITE" id="PS50110"/>
    </source>
</evidence>
<dbReference type="FunFam" id="1.10.287.130:FF:000045">
    <property type="entry name" value="Two-component system sensor histidine kinase/response regulator"/>
    <property type="match status" value="1"/>
</dbReference>
<keyword evidence="18" id="KW-1185">Reference proteome</keyword>
<dbReference type="PROSITE" id="PS50109">
    <property type="entry name" value="HIS_KIN"/>
    <property type="match status" value="1"/>
</dbReference>
<dbReference type="Pfam" id="PF07494">
    <property type="entry name" value="Reg_prop"/>
    <property type="match status" value="5"/>
</dbReference>
<dbReference type="PROSITE" id="PS01124">
    <property type="entry name" value="HTH_ARAC_FAMILY_2"/>
    <property type="match status" value="1"/>
</dbReference>
<dbReference type="Gene3D" id="3.40.50.2300">
    <property type="match status" value="1"/>
</dbReference>
<dbReference type="InterPro" id="IPR036890">
    <property type="entry name" value="HATPase_C_sf"/>
</dbReference>
<dbReference type="InterPro" id="IPR018060">
    <property type="entry name" value="HTH_AraC"/>
</dbReference>
<reference evidence="17 18" key="1">
    <citation type="submission" date="2019-10" db="EMBL/GenBank/DDBJ databases">
        <title>Prolixibacter strains distinguished by the presence of nitrate reductase genes were adept at nitrate-dependent anaerobic corrosion of metallic iron and carbon steel.</title>
        <authorList>
            <person name="Iino T."/>
            <person name="Shono N."/>
            <person name="Ito K."/>
            <person name="Nakamura R."/>
            <person name="Sueoka K."/>
            <person name="Harayama S."/>
            <person name="Ohkuma M."/>
        </authorList>
    </citation>
    <scope>NUCLEOTIDE SEQUENCE [LARGE SCALE GENOMIC DNA]</scope>
    <source>
        <strain evidence="17 18">JCM 13498</strain>
    </source>
</reference>
<dbReference type="SMART" id="SM00387">
    <property type="entry name" value="HATPase_c"/>
    <property type="match status" value="1"/>
</dbReference>
<dbReference type="InterPro" id="IPR011110">
    <property type="entry name" value="Reg_prop"/>
</dbReference>
<dbReference type="SUPFAM" id="SSF46689">
    <property type="entry name" value="Homeodomain-like"/>
    <property type="match status" value="1"/>
</dbReference>
<dbReference type="InterPro" id="IPR005467">
    <property type="entry name" value="His_kinase_dom"/>
</dbReference>
<keyword evidence="13" id="KW-0812">Transmembrane</keyword>
<dbReference type="PANTHER" id="PTHR43547:SF2">
    <property type="entry name" value="HYBRID SIGNAL TRANSDUCTION HISTIDINE KINASE C"/>
    <property type="match status" value="1"/>
</dbReference>
<comment type="caution">
    <text evidence="17">The sequence shown here is derived from an EMBL/GenBank/DDBJ whole genome shotgun (WGS) entry which is preliminary data.</text>
</comment>
<dbReference type="InterPro" id="IPR009057">
    <property type="entry name" value="Homeodomain-like_sf"/>
</dbReference>
<dbReference type="PROSITE" id="PS50110">
    <property type="entry name" value="RESPONSE_REGULATORY"/>
    <property type="match status" value="1"/>
</dbReference>
<dbReference type="InterPro" id="IPR001789">
    <property type="entry name" value="Sig_transdc_resp-reg_receiver"/>
</dbReference>
<dbReference type="InterPro" id="IPR015943">
    <property type="entry name" value="WD40/YVTN_repeat-like_dom_sf"/>
</dbReference>
<dbReference type="SMART" id="SM00342">
    <property type="entry name" value="HTH_ARAC"/>
    <property type="match status" value="1"/>
</dbReference>
<dbReference type="SUPFAM" id="SSF55874">
    <property type="entry name" value="ATPase domain of HSP90 chaperone/DNA topoisomerase II/histidine kinase"/>
    <property type="match status" value="1"/>
</dbReference>
<dbReference type="GO" id="GO:0005524">
    <property type="term" value="F:ATP binding"/>
    <property type="evidence" value="ECO:0007669"/>
    <property type="project" value="UniProtKB-KW"/>
</dbReference>
<protein>
    <recommendedName>
        <fullName evidence="2">histidine kinase</fullName>
        <ecNumber evidence="2">2.7.13.3</ecNumber>
    </recommendedName>
</protein>
<evidence type="ECO:0000313" key="18">
    <source>
        <dbReference type="Proteomes" id="UP000391834"/>
    </source>
</evidence>
<accession>A0A5M4AUF0</accession>
<dbReference type="PANTHER" id="PTHR43547">
    <property type="entry name" value="TWO-COMPONENT HISTIDINE KINASE"/>
    <property type="match status" value="1"/>
</dbReference>
<dbReference type="Pfam" id="PF00512">
    <property type="entry name" value="HisKA"/>
    <property type="match status" value="1"/>
</dbReference>
<dbReference type="InterPro" id="IPR003661">
    <property type="entry name" value="HisK_dim/P_dom"/>
</dbReference>
<dbReference type="InterPro" id="IPR013783">
    <property type="entry name" value="Ig-like_fold"/>
</dbReference>
<dbReference type="PROSITE" id="PS00041">
    <property type="entry name" value="HTH_ARAC_FAMILY_1"/>
    <property type="match status" value="1"/>
</dbReference>
<dbReference type="GO" id="GO:0000155">
    <property type="term" value="F:phosphorelay sensor kinase activity"/>
    <property type="evidence" value="ECO:0007669"/>
    <property type="project" value="InterPro"/>
</dbReference>
<dbReference type="InterPro" id="IPR003594">
    <property type="entry name" value="HATPase_dom"/>
</dbReference>
<keyword evidence="6 17" id="KW-0418">Kinase</keyword>
<proteinExistence type="predicted"/>
<keyword evidence="10" id="KW-0238">DNA-binding</keyword>
<evidence type="ECO:0000256" key="3">
    <source>
        <dbReference type="ARBA" id="ARBA00022553"/>
    </source>
</evidence>
<dbReference type="InterPro" id="IPR011006">
    <property type="entry name" value="CheY-like_superfamily"/>
</dbReference>
<evidence type="ECO:0000256" key="4">
    <source>
        <dbReference type="ARBA" id="ARBA00022679"/>
    </source>
</evidence>
<evidence type="ECO:0000256" key="12">
    <source>
        <dbReference type="PROSITE-ProRule" id="PRU00169"/>
    </source>
</evidence>
<dbReference type="EMBL" id="BLAX01000001">
    <property type="protein sequence ID" value="GET31161.1"/>
    <property type="molecule type" value="Genomic_DNA"/>
</dbReference>
<evidence type="ECO:0000256" key="10">
    <source>
        <dbReference type="ARBA" id="ARBA00023125"/>
    </source>
</evidence>
<dbReference type="Gene3D" id="2.60.40.10">
    <property type="entry name" value="Immunoglobulins"/>
    <property type="match status" value="1"/>
</dbReference>
<keyword evidence="4" id="KW-0808">Transferase</keyword>
<keyword evidence="11" id="KW-0804">Transcription</keyword>
<dbReference type="Gene3D" id="3.30.565.10">
    <property type="entry name" value="Histidine kinase-like ATPase, C-terminal domain"/>
    <property type="match status" value="1"/>
</dbReference>
<gene>
    <name evidence="17" type="ORF">PbJCM13498_00240</name>
</gene>
<dbReference type="InterPro" id="IPR011123">
    <property type="entry name" value="Y_Y_Y"/>
</dbReference>
<keyword evidence="8" id="KW-0902">Two-component regulatory system</keyword>
<evidence type="ECO:0000256" key="13">
    <source>
        <dbReference type="SAM" id="Phobius"/>
    </source>
</evidence>
<name>A0A5M4AUF0_9BACT</name>
<evidence type="ECO:0000256" key="8">
    <source>
        <dbReference type="ARBA" id="ARBA00023012"/>
    </source>
</evidence>
<evidence type="ECO:0000256" key="1">
    <source>
        <dbReference type="ARBA" id="ARBA00000085"/>
    </source>
</evidence>
<dbReference type="SMART" id="SM00448">
    <property type="entry name" value="REC"/>
    <property type="match status" value="1"/>
</dbReference>
<feature type="domain" description="Response regulatory" evidence="16">
    <location>
        <begin position="1089"/>
        <end position="1204"/>
    </location>
</feature>
<dbReference type="GO" id="GO:0003700">
    <property type="term" value="F:DNA-binding transcription factor activity"/>
    <property type="evidence" value="ECO:0007669"/>
    <property type="project" value="InterPro"/>
</dbReference>
<keyword evidence="7" id="KW-0067">ATP-binding</keyword>
<dbReference type="Gene3D" id="1.10.287.130">
    <property type="match status" value="1"/>
</dbReference>
<keyword evidence="13" id="KW-1133">Transmembrane helix</keyword>
<dbReference type="Pfam" id="PF00072">
    <property type="entry name" value="Response_reg"/>
    <property type="match status" value="1"/>
</dbReference>
<evidence type="ECO:0000313" key="17">
    <source>
        <dbReference type="EMBL" id="GET31161.1"/>
    </source>
</evidence>
<evidence type="ECO:0000259" key="14">
    <source>
        <dbReference type="PROSITE" id="PS01124"/>
    </source>
</evidence>
<dbReference type="InterPro" id="IPR004358">
    <property type="entry name" value="Sig_transdc_His_kin-like_C"/>
</dbReference>
<evidence type="ECO:0000256" key="6">
    <source>
        <dbReference type="ARBA" id="ARBA00022777"/>
    </source>
</evidence>
<keyword evidence="5" id="KW-0547">Nucleotide-binding</keyword>
<dbReference type="Gene3D" id="2.130.10.10">
    <property type="entry name" value="YVTN repeat-like/Quinoprotein amine dehydrogenase"/>
    <property type="match status" value="2"/>
</dbReference>
<evidence type="ECO:0000259" key="15">
    <source>
        <dbReference type="PROSITE" id="PS50109"/>
    </source>
</evidence>
<dbReference type="SMART" id="SM00388">
    <property type="entry name" value="HisKA"/>
    <property type="match status" value="1"/>
</dbReference>
<dbReference type="SUPFAM" id="SSF52172">
    <property type="entry name" value="CheY-like"/>
    <property type="match status" value="1"/>
</dbReference>
<dbReference type="Pfam" id="PF07495">
    <property type="entry name" value="Y_Y_Y"/>
    <property type="match status" value="1"/>
</dbReference>
<evidence type="ECO:0000256" key="9">
    <source>
        <dbReference type="ARBA" id="ARBA00023015"/>
    </source>
</evidence>
<keyword evidence="3 12" id="KW-0597">Phosphoprotein</keyword>
<dbReference type="InterPro" id="IPR018062">
    <property type="entry name" value="HTH_AraC-typ_CS"/>
</dbReference>
<keyword evidence="13" id="KW-0472">Membrane</keyword>